<name>A0A1U9R1N6_STRNV</name>
<accession>A0A1U9R1N6</accession>
<feature type="compositionally biased region" description="Basic and acidic residues" evidence="1">
    <location>
        <begin position="95"/>
        <end position="111"/>
    </location>
</feature>
<dbReference type="KEGG" id="snw:BBN63_33845"/>
<feature type="compositionally biased region" description="Basic and acidic residues" evidence="1">
    <location>
        <begin position="77"/>
        <end position="86"/>
    </location>
</feature>
<organism evidence="2 3">
    <name type="scientific">Streptomyces niveus</name>
    <name type="common">Streptomyces spheroides</name>
    <dbReference type="NCBI Taxonomy" id="193462"/>
    <lineage>
        <taxon>Bacteria</taxon>
        <taxon>Bacillati</taxon>
        <taxon>Actinomycetota</taxon>
        <taxon>Actinomycetes</taxon>
        <taxon>Kitasatosporales</taxon>
        <taxon>Streptomycetaceae</taxon>
        <taxon>Streptomyces</taxon>
    </lineage>
</organism>
<sequence length="327" mass="34753">MAQRNAADEDGPPAHAHERFDMLLLPRALHGARGALALTSLCTCLLLTGCAQQAPAPGGGQRTESRTEGRAAPTGAEEGRIAESKSAEGNPVEGYRARGETRYGRPERRQDPLNGAAARGVAGAPVEASLIREIPGLGPVTRAEIPLSARQALVVTGEGRNSPRSGVALYERNADTGWQPVTNRWPAHNALRGWTRDHRASDLRSPIGVFTLGDAGGRLPDPGSRLPYDEDSDFEAPGTGFLGEPLEGSFDYVVAIDYNRTPGTTPLDKERPLGLGKGGGVWIHVDHKGPTQACVSLSRTHMVELLRLLDPAKRPVIVMGDALALRG</sequence>
<dbReference type="EMBL" id="CP018047">
    <property type="protein sequence ID" value="AQU70416.1"/>
    <property type="molecule type" value="Genomic_DNA"/>
</dbReference>
<proteinExistence type="predicted"/>
<gene>
    <name evidence="2" type="ORF">BBN63_33845</name>
</gene>
<dbReference type="Proteomes" id="UP000189677">
    <property type="component" value="Chromosome"/>
</dbReference>
<evidence type="ECO:0008006" key="4">
    <source>
        <dbReference type="Google" id="ProtNLM"/>
    </source>
</evidence>
<protein>
    <recommendedName>
        <fullName evidence="4">YkuD domain-containing protein</fullName>
    </recommendedName>
</protein>
<dbReference type="OrthoDB" id="3868753at2"/>
<evidence type="ECO:0000256" key="1">
    <source>
        <dbReference type="SAM" id="MobiDB-lite"/>
    </source>
</evidence>
<dbReference type="PANTHER" id="PTHR38589">
    <property type="entry name" value="BLR0621 PROTEIN"/>
    <property type="match status" value="1"/>
</dbReference>
<feature type="region of interest" description="Disordered" evidence="1">
    <location>
        <begin position="53"/>
        <end position="122"/>
    </location>
</feature>
<keyword evidence="3" id="KW-1185">Reference proteome</keyword>
<evidence type="ECO:0000313" key="3">
    <source>
        <dbReference type="Proteomes" id="UP000189677"/>
    </source>
</evidence>
<reference evidence="2 3" key="1">
    <citation type="submission" date="2016-11" db="EMBL/GenBank/DDBJ databases">
        <title>Complete genome sequence of Streptomyces niveus SCSIO 3406.</title>
        <authorList>
            <person name="Zhu Q."/>
            <person name="Cheng W."/>
            <person name="Song Y."/>
            <person name="Li Q."/>
            <person name="Ju J."/>
        </authorList>
    </citation>
    <scope>NUCLEOTIDE SEQUENCE [LARGE SCALE GENOMIC DNA]</scope>
    <source>
        <strain evidence="2 3">SCSIO 3406</strain>
    </source>
</reference>
<dbReference type="PANTHER" id="PTHR38589:SF1">
    <property type="entry name" value="BLR0621 PROTEIN"/>
    <property type="match status" value="1"/>
</dbReference>
<dbReference type="AlphaFoldDB" id="A0A1U9R1N6"/>
<evidence type="ECO:0000313" key="2">
    <source>
        <dbReference type="EMBL" id="AQU70416.1"/>
    </source>
</evidence>